<sequence length="74" mass="8432">MKCGVDVKYSPRSRPLSNPRRKQLTPRVKYLGRLRLVPVSSVLLRVTTSAALDLQATRNVFHLRSTRDSLRQNG</sequence>
<reference evidence="2 3" key="1">
    <citation type="submission" date="2019-05" db="EMBL/GenBank/DDBJ databases">
        <title>Another draft genome of Portunus trituberculatus and its Hox gene families provides insights of decapod evolution.</title>
        <authorList>
            <person name="Jeong J.-H."/>
            <person name="Song I."/>
            <person name="Kim S."/>
            <person name="Choi T."/>
            <person name="Kim D."/>
            <person name="Ryu S."/>
            <person name="Kim W."/>
        </authorList>
    </citation>
    <scope>NUCLEOTIDE SEQUENCE [LARGE SCALE GENOMIC DNA]</scope>
    <source>
        <tissue evidence="2">Muscle</tissue>
    </source>
</reference>
<accession>A0A5B7DSZ6</accession>
<protein>
    <submittedName>
        <fullName evidence="2">Uncharacterized protein</fullName>
    </submittedName>
</protein>
<dbReference type="Proteomes" id="UP000324222">
    <property type="component" value="Unassembled WGS sequence"/>
</dbReference>
<proteinExistence type="predicted"/>
<feature type="region of interest" description="Disordered" evidence="1">
    <location>
        <begin position="1"/>
        <end position="21"/>
    </location>
</feature>
<dbReference type="EMBL" id="VSRR010001367">
    <property type="protein sequence ID" value="MPC24731.1"/>
    <property type="molecule type" value="Genomic_DNA"/>
</dbReference>
<organism evidence="2 3">
    <name type="scientific">Portunus trituberculatus</name>
    <name type="common">Swimming crab</name>
    <name type="synonym">Neptunus trituberculatus</name>
    <dbReference type="NCBI Taxonomy" id="210409"/>
    <lineage>
        <taxon>Eukaryota</taxon>
        <taxon>Metazoa</taxon>
        <taxon>Ecdysozoa</taxon>
        <taxon>Arthropoda</taxon>
        <taxon>Crustacea</taxon>
        <taxon>Multicrustacea</taxon>
        <taxon>Malacostraca</taxon>
        <taxon>Eumalacostraca</taxon>
        <taxon>Eucarida</taxon>
        <taxon>Decapoda</taxon>
        <taxon>Pleocyemata</taxon>
        <taxon>Brachyura</taxon>
        <taxon>Eubrachyura</taxon>
        <taxon>Portunoidea</taxon>
        <taxon>Portunidae</taxon>
        <taxon>Portuninae</taxon>
        <taxon>Portunus</taxon>
    </lineage>
</organism>
<gene>
    <name evidence="2" type="ORF">E2C01_017825</name>
</gene>
<keyword evidence="3" id="KW-1185">Reference proteome</keyword>
<name>A0A5B7DSZ6_PORTR</name>
<evidence type="ECO:0000313" key="2">
    <source>
        <dbReference type="EMBL" id="MPC24731.1"/>
    </source>
</evidence>
<comment type="caution">
    <text evidence="2">The sequence shown here is derived from an EMBL/GenBank/DDBJ whole genome shotgun (WGS) entry which is preliminary data.</text>
</comment>
<dbReference type="AlphaFoldDB" id="A0A5B7DSZ6"/>
<evidence type="ECO:0000313" key="3">
    <source>
        <dbReference type="Proteomes" id="UP000324222"/>
    </source>
</evidence>
<evidence type="ECO:0000256" key="1">
    <source>
        <dbReference type="SAM" id="MobiDB-lite"/>
    </source>
</evidence>